<dbReference type="AlphaFoldDB" id="A0AAV3YAL3"/>
<dbReference type="Proteomes" id="UP000735302">
    <property type="component" value="Unassembled WGS sequence"/>
</dbReference>
<keyword evidence="2" id="KW-1185">Reference proteome</keyword>
<gene>
    <name evidence="1" type="ORF">PoB_001081100</name>
</gene>
<comment type="caution">
    <text evidence="1">The sequence shown here is derived from an EMBL/GenBank/DDBJ whole genome shotgun (WGS) entry which is preliminary data.</text>
</comment>
<sequence>MTTNNSTDRCCTNHEARLVPLACRYVKLRHTVLHVVSSMILVSQTIVTVPHSQTNIKQQLHKVKLPGPRSGQGVGGDARIRDRRVTAKLRADLLTIVPPKKPSPKFGSNYTAASRSKIQYDISTPYQTDMYVSTH</sequence>
<name>A0AAV3YAL3_9GAST</name>
<dbReference type="EMBL" id="BLXT01001295">
    <property type="protein sequence ID" value="GFN84305.1"/>
    <property type="molecule type" value="Genomic_DNA"/>
</dbReference>
<reference evidence="1 2" key="1">
    <citation type="journal article" date="2021" name="Elife">
        <title>Chloroplast acquisition without the gene transfer in kleptoplastic sea slugs, Plakobranchus ocellatus.</title>
        <authorList>
            <person name="Maeda T."/>
            <person name="Takahashi S."/>
            <person name="Yoshida T."/>
            <person name="Shimamura S."/>
            <person name="Takaki Y."/>
            <person name="Nagai Y."/>
            <person name="Toyoda A."/>
            <person name="Suzuki Y."/>
            <person name="Arimoto A."/>
            <person name="Ishii H."/>
            <person name="Satoh N."/>
            <person name="Nishiyama T."/>
            <person name="Hasebe M."/>
            <person name="Maruyama T."/>
            <person name="Minagawa J."/>
            <person name="Obokata J."/>
            <person name="Shigenobu S."/>
        </authorList>
    </citation>
    <scope>NUCLEOTIDE SEQUENCE [LARGE SCALE GENOMIC DNA]</scope>
</reference>
<evidence type="ECO:0000313" key="2">
    <source>
        <dbReference type="Proteomes" id="UP000735302"/>
    </source>
</evidence>
<proteinExistence type="predicted"/>
<organism evidence="1 2">
    <name type="scientific">Plakobranchus ocellatus</name>
    <dbReference type="NCBI Taxonomy" id="259542"/>
    <lineage>
        <taxon>Eukaryota</taxon>
        <taxon>Metazoa</taxon>
        <taxon>Spiralia</taxon>
        <taxon>Lophotrochozoa</taxon>
        <taxon>Mollusca</taxon>
        <taxon>Gastropoda</taxon>
        <taxon>Heterobranchia</taxon>
        <taxon>Euthyneura</taxon>
        <taxon>Panpulmonata</taxon>
        <taxon>Sacoglossa</taxon>
        <taxon>Placobranchoidea</taxon>
        <taxon>Plakobranchidae</taxon>
        <taxon>Plakobranchus</taxon>
    </lineage>
</organism>
<accession>A0AAV3YAL3</accession>
<evidence type="ECO:0000313" key="1">
    <source>
        <dbReference type="EMBL" id="GFN84305.1"/>
    </source>
</evidence>
<protein>
    <submittedName>
        <fullName evidence="1">Uncharacterized protein</fullName>
    </submittedName>
</protein>